<dbReference type="InterPro" id="IPR016181">
    <property type="entry name" value="Acyl_CoA_acyltransferase"/>
</dbReference>
<dbReference type="InterPro" id="IPR050769">
    <property type="entry name" value="NAT_camello-type"/>
</dbReference>
<dbReference type="PANTHER" id="PTHR13947:SF37">
    <property type="entry name" value="LD18367P"/>
    <property type="match status" value="1"/>
</dbReference>
<feature type="domain" description="N-acetyltransferase" evidence="3">
    <location>
        <begin position="96"/>
        <end position="260"/>
    </location>
</feature>
<dbReference type="Gene3D" id="3.40.630.30">
    <property type="match status" value="1"/>
</dbReference>
<dbReference type="PROSITE" id="PS51186">
    <property type="entry name" value="GNAT"/>
    <property type="match status" value="1"/>
</dbReference>
<dbReference type="AlphaFoldDB" id="A0A8H6WGQ8"/>
<keyword evidence="2" id="KW-0472">Membrane</keyword>
<dbReference type="OrthoDB" id="41532at2759"/>
<dbReference type="GO" id="GO:0008080">
    <property type="term" value="F:N-acetyltransferase activity"/>
    <property type="evidence" value="ECO:0007669"/>
    <property type="project" value="InterPro"/>
</dbReference>
<keyword evidence="5" id="KW-1185">Reference proteome</keyword>
<dbReference type="PANTHER" id="PTHR13947">
    <property type="entry name" value="GNAT FAMILY N-ACETYLTRANSFERASE"/>
    <property type="match status" value="1"/>
</dbReference>
<proteinExistence type="predicted"/>
<evidence type="ECO:0000313" key="4">
    <source>
        <dbReference type="EMBL" id="KAF7311724.1"/>
    </source>
</evidence>
<evidence type="ECO:0000256" key="1">
    <source>
        <dbReference type="ARBA" id="ARBA00022679"/>
    </source>
</evidence>
<dbReference type="Pfam" id="PF13508">
    <property type="entry name" value="Acetyltransf_7"/>
    <property type="match status" value="1"/>
</dbReference>
<gene>
    <name evidence="4" type="ORF">MIND_00182300</name>
</gene>
<feature type="transmembrane region" description="Helical" evidence="2">
    <location>
        <begin position="81"/>
        <end position="98"/>
    </location>
</feature>
<keyword evidence="2" id="KW-1133">Transmembrane helix</keyword>
<feature type="transmembrane region" description="Helical" evidence="2">
    <location>
        <begin position="55"/>
        <end position="75"/>
    </location>
</feature>
<evidence type="ECO:0000313" key="5">
    <source>
        <dbReference type="Proteomes" id="UP000636479"/>
    </source>
</evidence>
<protein>
    <recommendedName>
        <fullName evidence="3">N-acetyltransferase domain-containing protein</fullName>
    </recommendedName>
</protein>
<evidence type="ECO:0000259" key="3">
    <source>
        <dbReference type="PROSITE" id="PS51186"/>
    </source>
</evidence>
<dbReference type="EMBL" id="JACAZF010000002">
    <property type="protein sequence ID" value="KAF7311724.1"/>
    <property type="molecule type" value="Genomic_DNA"/>
</dbReference>
<keyword evidence="1" id="KW-0808">Transferase</keyword>
<comment type="caution">
    <text evidence="4">The sequence shown here is derived from an EMBL/GenBank/DDBJ whole genome shotgun (WGS) entry which is preliminary data.</text>
</comment>
<dbReference type="Proteomes" id="UP000636479">
    <property type="component" value="Unassembled WGS sequence"/>
</dbReference>
<dbReference type="RefSeq" id="XP_037223832.1">
    <property type="nucleotide sequence ID" value="XM_037358737.1"/>
</dbReference>
<dbReference type="SUPFAM" id="SSF55729">
    <property type="entry name" value="Acyl-CoA N-acyltransferases (Nat)"/>
    <property type="match status" value="1"/>
</dbReference>
<keyword evidence="2" id="KW-0812">Transmembrane</keyword>
<dbReference type="InterPro" id="IPR000182">
    <property type="entry name" value="GNAT_dom"/>
</dbReference>
<sequence length="268" mass="29138">MVMQPQPSKPPSSLKGEVVVRQYRPQDHDQVFALLRVGFAVGPGSPGETAVRRALWTPAAFACYALILASTALSIFGQTQAVLALCLELLALGVLVHLRRGAAQAFEDFCTRAAEDDLRDIPAYYQQPVPGSRAGFWVAVIGEEVVGYFGMEHLPSRPTIGHLRRLIVSPYHRRKGIASNIIDAIVAHAQAQPTLSDNLKLGCPYAAPLTTLELETSALQPPAIALYERHGFRVVGSRQMPLARAGLNNVTVWKMQRPVYGGLHAKTA</sequence>
<dbReference type="CDD" id="cd04301">
    <property type="entry name" value="NAT_SF"/>
    <property type="match status" value="1"/>
</dbReference>
<name>A0A8H6WGQ8_9AGAR</name>
<evidence type="ECO:0000256" key="2">
    <source>
        <dbReference type="SAM" id="Phobius"/>
    </source>
</evidence>
<reference evidence="4" key="1">
    <citation type="submission" date="2020-05" db="EMBL/GenBank/DDBJ databases">
        <title>Mycena genomes resolve the evolution of fungal bioluminescence.</title>
        <authorList>
            <person name="Tsai I.J."/>
        </authorList>
    </citation>
    <scope>NUCLEOTIDE SEQUENCE</scope>
    <source>
        <strain evidence="4">171206Taipei</strain>
    </source>
</reference>
<dbReference type="GeneID" id="59341253"/>
<accession>A0A8H6WGQ8</accession>
<organism evidence="4 5">
    <name type="scientific">Mycena indigotica</name>
    <dbReference type="NCBI Taxonomy" id="2126181"/>
    <lineage>
        <taxon>Eukaryota</taxon>
        <taxon>Fungi</taxon>
        <taxon>Dikarya</taxon>
        <taxon>Basidiomycota</taxon>
        <taxon>Agaricomycotina</taxon>
        <taxon>Agaricomycetes</taxon>
        <taxon>Agaricomycetidae</taxon>
        <taxon>Agaricales</taxon>
        <taxon>Marasmiineae</taxon>
        <taxon>Mycenaceae</taxon>
        <taxon>Mycena</taxon>
    </lineage>
</organism>